<gene>
    <name evidence="3" type="ORF">FDP41_006074</name>
</gene>
<feature type="transmembrane region" description="Helical" evidence="1">
    <location>
        <begin position="95"/>
        <end position="116"/>
    </location>
</feature>
<sequence length="411" mass="46132">MMYEMNNSSSSLSKKPTTNSSFYNKTWTGIVNQNNNGADSTGSQSTAGFDSPKLGGVGDFPHQQQHEQSAILNPGGGEGDGPAWMRSFRFFGLRLKTVTALLMTSIVVVCLCSLGLSLSFEFSFRNVERGFGEESVKKLSNSLHDDFDVLFNKLYEYAAWDDVFNIVQEQSVQKADVLLNEYFSCDYMKRANLNYIMMYFPNQTFFRGVNCFGGVKRQCYTSTESGSTRFSSFKLVNDWSGQQAVVIRTDISREVYSLGWLSFLYTAIAILALVILMAIAVMIFVEFVVLRRVLKIGRFVRSVTNENDLSRRLVNMSSDELGDLSADINGMLVALEVSQSKLANDNLMMQNILERTAIEEEKSRCILNSITDFVVTVECSSGLIININSSFENKILKKKTSIATFHEIHTF</sequence>
<dbReference type="RefSeq" id="XP_044559620.1">
    <property type="nucleotide sequence ID" value="XM_044709669.1"/>
</dbReference>
<name>A0A6A5BCW5_NAEFO</name>
<dbReference type="VEuPathDB" id="AmoebaDB:FDP41_006074"/>
<proteinExistence type="predicted"/>
<dbReference type="VEuPathDB" id="AmoebaDB:NF0008410"/>
<feature type="domain" description="HAMP" evidence="2">
    <location>
        <begin position="287"/>
        <end position="340"/>
    </location>
</feature>
<dbReference type="VEuPathDB" id="AmoebaDB:NF0023700"/>
<dbReference type="Proteomes" id="UP000444721">
    <property type="component" value="Unassembled WGS sequence"/>
</dbReference>
<accession>A0A6A5BCW5</accession>
<dbReference type="GO" id="GO:0016020">
    <property type="term" value="C:membrane"/>
    <property type="evidence" value="ECO:0007669"/>
    <property type="project" value="InterPro"/>
</dbReference>
<protein>
    <recommendedName>
        <fullName evidence="2">HAMP domain-containing protein</fullName>
    </recommendedName>
</protein>
<dbReference type="PROSITE" id="PS50885">
    <property type="entry name" value="HAMP"/>
    <property type="match status" value="1"/>
</dbReference>
<dbReference type="CDD" id="cd06225">
    <property type="entry name" value="HAMP"/>
    <property type="match status" value="1"/>
</dbReference>
<keyword evidence="1" id="KW-1133">Transmembrane helix</keyword>
<comment type="caution">
    <text evidence="3">The sequence shown here is derived from an EMBL/GenBank/DDBJ whole genome shotgun (WGS) entry which is preliminary data.</text>
</comment>
<dbReference type="Gene3D" id="6.10.340.10">
    <property type="match status" value="1"/>
</dbReference>
<keyword evidence="1" id="KW-0472">Membrane</keyword>
<dbReference type="GO" id="GO:0007165">
    <property type="term" value="P:signal transduction"/>
    <property type="evidence" value="ECO:0007669"/>
    <property type="project" value="InterPro"/>
</dbReference>
<evidence type="ECO:0000256" key="1">
    <source>
        <dbReference type="SAM" id="Phobius"/>
    </source>
</evidence>
<dbReference type="VEuPathDB" id="AmoebaDB:NfTy_033690"/>
<keyword evidence="1" id="KW-0812">Transmembrane</keyword>
<evidence type="ECO:0000259" key="2">
    <source>
        <dbReference type="PROSITE" id="PS50885"/>
    </source>
</evidence>
<keyword evidence="4" id="KW-1185">Reference proteome</keyword>
<organism evidence="3 4">
    <name type="scientific">Naegleria fowleri</name>
    <name type="common">Brain eating amoeba</name>
    <dbReference type="NCBI Taxonomy" id="5763"/>
    <lineage>
        <taxon>Eukaryota</taxon>
        <taxon>Discoba</taxon>
        <taxon>Heterolobosea</taxon>
        <taxon>Tetramitia</taxon>
        <taxon>Eutetramitia</taxon>
        <taxon>Vahlkampfiidae</taxon>
        <taxon>Naegleria</taxon>
    </lineage>
</organism>
<reference evidence="3 4" key="1">
    <citation type="journal article" date="2019" name="Sci. Rep.">
        <title>Nanopore sequencing improves the draft genome of the human pathogenic amoeba Naegleria fowleri.</title>
        <authorList>
            <person name="Liechti N."/>
            <person name="Schurch N."/>
            <person name="Bruggmann R."/>
            <person name="Wittwer M."/>
        </authorList>
    </citation>
    <scope>NUCLEOTIDE SEQUENCE [LARGE SCALE GENOMIC DNA]</scope>
    <source>
        <strain evidence="3 4">ATCC 30894</strain>
    </source>
</reference>
<evidence type="ECO:0000313" key="3">
    <source>
        <dbReference type="EMBL" id="KAF0974907.1"/>
    </source>
</evidence>
<feature type="transmembrane region" description="Helical" evidence="1">
    <location>
        <begin position="263"/>
        <end position="289"/>
    </location>
</feature>
<dbReference type="AlphaFoldDB" id="A0A6A5BCW5"/>
<dbReference type="VEuPathDB" id="AmoebaDB:NfTy_067360"/>
<evidence type="ECO:0000313" key="4">
    <source>
        <dbReference type="Proteomes" id="UP000444721"/>
    </source>
</evidence>
<dbReference type="EMBL" id="VFQX01000050">
    <property type="protein sequence ID" value="KAF0974907.1"/>
    <property type="molecule type" value="Genomic_DNA"/>
</dbReference>
<dbReference type="InterPro" id="IPR003660">
    <property type="entry name" value="HAMP_dom"/>
</dbReference>
<dbReference type="GeneID" id="68113292"/>